<reference evidence="6 7" key="1">
    <citation type="submission" date="2015-12" db="EMBL/GenBank/DDBJ databases">
        <title>Serinicoccus chungangenesis strain CD08_5 genome sequencing and assembly.</title>
        <authorList>
            <person name="Chander A.M."/>
            <person name="Kaur G."/>
            <person name="Nair G.R."/>
            <person name="Dhawan D.K."/>
            <person name="Kochhar R.K."/>
            <person name="Mayilraj S."/>
            <person name="Bhadada S.K."/>
        </authorList>
    </citation>
    <scope>NUCLEOTIDE SEQUENCE [LARGE SCALE GENOMIC DNA]</scope>
    <source>
        <strain evidence="6 7">CD08_5</strain>
    </source>
</reference>
<evidence type="ECO:0000256" key="3">
    <source>
        <dbReference type="ARBA" id="ARBA00023012"/>
    </source>
</evidence>
<dbReference type="GO" id="GO:0016020">
    <property type="term" value="C:membrane"/>
    <property type="evidence" value="ECO:0007669"/>
    <property type="project" value="InterPro"/>
</dbReference>
<dbReference type="GO" id="GO:0000155">
    <property type="term" value="F:phosphorelay sensor kinase activity"/>
    <property type="evidence" value="ECO:0007669"/>
    <property type="project" value="InterPro"/>
</dbReference>
<evidence type="ECO:0000256" key="4">
    <source>
        <dbReference type="SAM" id="Phobius"/>
    </source>
</evidence>
<name>A0A0W8I5W8_9MICO</name>
<feature type="transmembrane region" description="Helical" evidence="4">
    <location>
        <begin position="80"/>
        <end position="99"/>
    </location>
</feature>
<evidence type="ECO:0000313" key="7">
    <source>
        <dbReference type="Proteomes" id="UP000054837"/>
    </source>
</evidence>
<feature type="transmembrane region" description="Helical" evidence="4">
    <location>
        <begin position="40"/>
        <end position="59"/>
    </location>
</feature>
<dbReference type="OrthoDB" id="5241784at2"/>
<dbReference type="Proteomes" id="UP000054837">
    <property type="component" value="Unassembled WGS sequence"/>
</dbReference>
<dbReference type="EMBL" id="LQBL01000028">
    <property type="protein sequence ID" value="KUG53623.1"/>
    <property type="molecule type" value="Genomic_DNA"/>
</dbReference>
<keyword evidence="2" id="KW-0418">Kinase</keyword>
<dbReference type="AlphaFoldDB" id="A0A0W8I5W8"/>
<comment type="caution">
    <text evidence="6">The sequence shown here is derived from an EMBL/GenBank/DDBJ whole genome shotgun (WGS) entry which is preliminary data.</text>
</comment>
<evidence type="ECO:0000256" key="1">
    <source>
        <dbReference type="ARBA" id="ARBA00022679"/>
    </source>
</evidence>
<dbReference type="RefSeq" id="WP_058891632.1">
    <property type="nucleotide sequence ID" value="NZ_LQBL01000028.1"/>
</dbReference>
<dbReference type="PANTHER" id="PTHR24421:SF63">
    <property type="entry name" value="SENSOR HISTIDINE KINASE DESK"/>
    <property type="match status" value="1"/>
</dbReference>
<feature type="transmembrane region" description="Helical" evidence="4">
    <location>
        <begin position="14"/>
        <end position="34"/>
    </location>
</feature>
<feature type="transmembrane region" description="Helical" evidence="4">
    <location>
        <begin position="105"/>
        <end position="135"/>
    </location>
</feature>
<keyword evidence="1" id="KW-0808">Transferase</keyword>
<evidence type="ECO:0000256" key="2">
    <source>
        <dbReference type="ARBA" id="ARBA00022777"/>
    </source>
</evidence>
<dbReference type="Gene3D" id="1.20.5.1930">
    <property type="match status" value="1"/>
</dbReference>
<dbReference type="Gene3D" id="3.30.565.10">
    <property type="entry name" value="Histidine kinase-like ATPase, C-terminal domain"/>
    <property type="match status" value="1"/>
</dbReference>
<sequence length="364" mass="38971">MSPRKSGTDAWGRWGWLFGAIWLVFFLFPLTYVWTAHGSTVWRVTSTVVIVAFMAAYVVTVRLSTRLVSAGEYARAARGGMVGLAAMVASALVLAALIGPNSLTAFPFIVAVPVFFLPWRAMWTTSLTLFALGVVASTVSWGLARTVMFWGIAMLVLATSVLSRHLEERQESAREVEGQLALTEERERVARDVHDVLGHSLTVVTVKTELAQRLIDVDPAAAKQELAEVQDLSRQALAEIRATVGGLRVARLADELEAARVALAGAGMEMEVCGSVTDVDPRHRITLAWVLREAVTNVVRHSAANRCTVELGESSLRVVDDGVGGGVVEGNGLCGAGERVRQAGGQLTVGAGPRGAGTALEVRW</sequence>
<dbReference type="GO" id="GO:0046983">
    <property type="term" value="F:protein dimerization activity"/>
    <property type="evidence" value="ECO:0007669"/>
    <property type="project" value="InterPro"/>
</dbReference>
<accession>A0A0W8I5W8</accession>
<keyword evidence="4" id="KW-0472">Membrane</keyword>
<keyword evidence="4" id="KW-1133">Transmembrane helix</keyword>
<keyword evidence="7" id="KW-1185">Reference proteome</keyword>
<protein>
    <recommendedName>
        <fullName evidence="5">Signal transduction histidine kinase subgroup 3 dimerisation and phosphoacceptor domain-containing protein</fullName>
    </recommendedName>
</protein>
<keyword evidence="3" id="KW-0902">Two-component regulatory system</keyword>
<proteinExistence type="predicted"/>
<dbReference type="Pfam" id="PF07730">
    <property type="entry name" value="HisKA_3"/>
    <property type="match status" value="1"/>
</dbReference>
<dbReference type="PANTHER" id="PTHR24421">
    <property type="entry name" value="NITRATE/NITRITE SENSOR PROTEIN NARX-RELATED"/>
    <property type="match status" value="1"/>
</dbReference>
<keyword evidence="4" id="KW-0812">Transmembrane</keyword>
<dbReference type="STRING" id="767452.AVL62_02245"/>
<dbReference type="InterPro" id="IPR050482">
    <property type="entry name" value="Sensor_HK_TwoCompSys"/>
</dbReference>
<evidence type="ECO:0000313" key="6">
    <source>
        <dbReference type="EMBL" id="KUG53623.1"/>
    </source>
</evidence>
<organism evidence="6 7">
    <name type="scientific">Serinicoccus chungangensis</name>
    <dbReference type="NCBI Taxonomy" id="767452"/>
    <lineage>
        <taxon>Bacteria</taxon>
        <taxon>Bacillati</taxon>
        <taxon>Actinomycetota</taxon>
        <taxon>Actinomycetes</taxon>
        <taxon>Micrococcales</taxon>
        <taxon>Ornithinimicrobiaceae</taxon>
        <taxon>Serinicoccus</taxon>
    </lineage>
</organism>
<dbReference type="InterPro" id="IPR011712">
    <property type="entry name" value="Sig_transdc_His_kin_sub3_dim/P"/>
</dbReference>
<dbReference type="SUPFAM" id="SSF55874">
    <property type="entry name" value="ATPase domain of HSP90 chaperone/DNA topoisomerase II/histidine kinase"/>
    <property type="match status" value="1"/>
</dbReference>
<evidence type="ECO:0000259" key="5">
    <source>
        <dbReference type="Pfam" id="PF07730"/>
    </source>
</evidence>
<feature type="domain" description="Signal transduction histidine kinase subgroup 3 dimerisation and phosphoacceptor" evidence="5">
    <location>
        <begin position="185"/>
        <end position="249"/>
    </location>
</feature>
<dbReference type="InterPro" id="IPR036890">
    <property type="entry name" value="HATPase_C_sf"/>
</dbReference>
<gene>
    <name evidence="6" type="ORF">AVL62_02245</name>
</gene>